<name>A0A0M2SN65_9STAP</name>
<sequence length="130" mass="15058">MYKRLKDMGSIELFENEVVGPALVGTIEYEQDGRHEFYGAIIPTTHRLFIRIYINEREIESRGVFYEDITGISEEKLLMLGTVIHFWIGGHIGVSLKSVSDGDIDRTLEFLYKYRTRELHLEMEQNSNAG</sequence>
<dbReference type="STRING" id="1432562.WN59_08550"/>
<protein>
    <recommendedName>
        <fullName evidence="3">YokE-like PH domain-containing protein</fullName>
    </recommendedName>
</protein>
<accession>A0A0M2SN65</accession>
<dbReference type="EMBL" id="LAYZ01000023">
    <property type="protein sequence ID" value="KKK34312.1"/>
    <property type="molecule type" value="Genomic_DNA"/>
</dbReference>
<dbReference type="Proteomes" id="UP000034287">
    <property type="component" value="Unassembled WGS sequence"/>
</dbReference>
<evidence type="ECO:0000313" key="2">
    <source>
        <dbReference type="Proteomes" id="UP000034287"/>
    </source>
</evidence>
<proteinExistence type="predicted"/>
<comment type="caution">
    <text evidence="1">The sequence shown here is derived from an EMBL/GenBank/DDBJ whole genome shotgun (WGS) entry which is preliminary data.</text>
</comment>
<dbReference type="AlphaFoldDB" id="A0A0M2SN65"/>
<dbReference type="PATRIC" id="fig|1432562.3.peg.1685"/>
<dbReference type="RefSeq" id="WP_046515754.1">
    <property type="nucleotide sequence ID" value="NZ_LAYZ01000023.1"/>
</dbReference>
<organism evidence="1 2">
    <name type="scientific">Salinicoccus sediminis</name>
    <dbReference type="NCBI Taxonomy" id="1432562"/>
    <lineage>
        <taxon>Bacteria</taxon>
        <taxon>Bacillati</taxon>
        <taxon>Bacillota</taxon>
        <taxon>Bacilli</taxon>
        <taxon>Bacillales</taxon>
        <taxon>Staphylococcaceae</taxon>
        <taxon>Salinicoccus</taxon>
    </lineage>
</organism>
<dbReference type="OrthoDB" id="2417872at2"/>
<evidence type="ECO:0000313" key="1">
    <source>
        <dbReference type="EMBL" id="KKK34312.1"/>
    </source>
</evidence>
<evidence type="ECO:0008006" key="3">
    <source>
        <dbReference type="Google" id="ProtNLM"/>
    </source>
</evidence>
<keyword evidence="2" id="KW-1185">Reference proteome</keyword>
<gene>
    <name evidence="1" type="ORF">WN59_08550</name>
</gene>
<reference evidence="1 2" key="1">
    <citation type="submission" date="2015-04" db="EMBL/GenBank/DDBJ databases">
        <title>Taxonomic description and genome sequence of Salinicoccus sediminis sp. nov., a novel hyper halotolerant bacterium isolated from marine sediment.</title>
        <authorList>
            <person name="Mathan Kumar R."/>
            <person name="Kaur G."/>
            <person name="Kumar N."/>
            <person name="Kumar A."/>
            <person name="Singh N.K."/>
            <person name="Kaur N."/>
            <person name="Mayilraj S."/>
        </authorList>
    </citation>
    <scope>NUCLEOTIDE SEQUENCE [LARGE SCALE GENOMIC DNA]</scope>
    <source>
        <strain evidence="1 2">SV-16</strain>
    </source>
</reference>